<organism evidence="4 5">
    <name type="scientific">Neurospora crassa (strain ATCC 24698 / 74-OR23-1A / CBS 708.71 / DSM 1257 / FGSC 987)</name>
    <dbReference type="NCBI Taxonomy" id="367110"/>
    <lineage>
        <taxon>Eukaryota</taxon>
        <taxon>Fungi</taxon>
        <taxon>Dikarya</taxon>
        <taxon>Ascomycota</taxon>
        <taxon>Pezizomycotina</taxon>
        <taxon>Sordariomycetes</taxon>
        <taxon>Sordariomycetidae</taxon>
        <taxon>Sordariales</taxon>
        <taxon>Sordariaceae</taxon>
        <taxon>Neurospora</taxon>
    </lineage>
</organism>
<accession>Q7S1P3</accession>
<protein>
    <recommendedName>
        <fullName evidence="6">Alternative oxidase</fullName>
    </recommendedName>
</protein>
<reference evidence="4 5" key="1">
    <citation type="journal article" date="2003" name="Nature">
        <title>The genome sequence of the filamentous fungus Neurospora crassa.</title>
        <authorList>
            <person name="Galagan J.E."/>
            <person name="Calvo S.E."/>
            <person name="Borkovich K.A."/>
            <person name="Selker E.U."/>
            <person name="Read N.D."/>
            <person name="Jaffe D."/>
            <person name="FitzHugh W."/>
            <person name="Ma L.J."/>
            <person name="Smirnov S."/>
            <person name="Purcell S."/>
            <person name="Rehman B."/>
            <person name="Elkins T."/>
            <person name="Engels R."/>
            <person name="Wang S."/>
            <person name="Nielsen C.B."/>
            <person name="Butler J."/>
            <person name="Endrizzi M."/>
            <person name="Qui D."/>
            <person name="Ianakiev P."/>
            <person name="Bell-Pedersen D."/>
            <person name="Nelson M.A."/>
            <person name="Werner-Washburne M."/>
            <person name="Selitrennikoff C.P."/>
            <person name="Kinsey J.A."/>
            <person name="Braun E.L."/>
            <person name="Zelter A."/>
            <person name="Schulte U."/>
            <person name="Kothe G.O."/>
            <person name="Jedd G."/>
            <person name="Mewes W."/>
            <person name="Staben C."/>
            <person name="Marcotte E."/>
            <person name="Greenberg D."/>
            <person name="Roy A."/>
            <person name="Foley K."/>
            <person name="Naylor J."/>
            <person name="Stange-Thomann N."/>
            <person name="Barrett R."/>
            <person name="Gnerre S."/>
            <person name="Kamal M."/>
            <person name="Kamvysselis M."/>
            <person name="Mauceli E."/>
            <person name="Bielke C."/>
            <person name="Rudd S."/>
            <person name="Frishman D."/>
            <person name="Krystofova S."/>
            <person name="Rasmussen C."/>
            <person name="Metzenberg R.L."/>
            <person name="Perkins D.D."/>
            <person name="Kroken S."/>
            <person name="Cogoni C."/>
            <person name="Macino G."/>
            <person name="Catcheside D."/>
            <person name="Li W."/>
            <person name="Pratt R.J."/>
            <person name="Osmani S.A."/>
            <person name="DeSouza C.P."/>
            <person name="Glass L."/>
            <person name="Orbach M.J."/>
            <person name="Berglund J.A."/>
            <person name="Voelker R."/>
            <person name="Yarden O."/>
            <person name="Plamann M."/>
            <person name="Seiler S."/>
            <person name="Dunlap J."/>
            <person name="Radford A."/>
            <person name="Aramayo R."/>
            <person name="Natvig D.O."/>
            <person name="Alex L.A."/>
            <person name="Mannhaupt G."/>
            <person name="Ebbole D.J."/>
            <person name="Freitag M."/>
            <person name="Paulsen I."/>
            <person name="Sachs M.S."/>
            <person name="Lander E.S."/>
            <person name="Nusbaum C."/>
            <person name="Birren B."/>
        </authorList>
    </citation>
    <scope>NUCLEOTIDE SEQUENCE [LARGE SCALE GENOMIC DNA]</scope>
    <source>
        <strain evidence="5">ATCC 24698 / 74-OR23-1A / CBS 708.71 / DSM 1257 / FGSC 987</strain>
    </source>
</reference>
<evidence type="ECO:0000313" key="4">
    <source>
        <dbReference type="EMBL" id="EAA29281.2"/>
    </source>
</evidence>
<dbReference type="Gene3D" id="3.40.50.11350">
    <property type="match status" value="1"/>
</dbReference>
<evidence type="ECO:0000313" key="5">
    <source>
        <dbReference type="Proteomes" id="UP000001805"/>
    </source>
</evidence>
<gene>
    <name evidence="4" type="ORF">NCU09522</name>
</gene>
<dbReference type="STRING" id="367110.Q7S1P3"/>
<proteinExistence type="predicted"/>
<dbReference type="GO" id="GO:0016740">
    <property type="term" value="F:transferase activity"/>
    <property type="evidence" value="ECO:0007669"/>
    <property type="project" value="UniProtKB-KW"/>
</dbReference>
<dbReference type="Proteomes" id="UP000001805">
    <property type="component" value="Chromosome 3, Linkage Group III"/>
</dbReference>
<evidence type="ECO:0000256" key="1">
    <source>
        <dbReference type="ARBA" id="ARBA00022679"/>
    </source>
</evidence>
<dbReference type="PaxDb" id="5141-EFNCRP00000009204"/>
<evidence type="ECO:0008006" key="6">
    <source>
        <dbReference type="Google" id="ProtNLM"/>
    </source>
</evidence>
<evidence type="ECO:0000256" key="2">
    <source>
        <dbReference type="ARBA" id="ARBA00023253"/>
    </source>
</evidence>
<evidence type="ECO:0000256" key="3">
    <source>
        <dbReference type="ARBA" id="ARBA00023277"/>
    </source>
</evidence>
<keyword evidence="3" id="KW-0119">Carbohydrate metabolism</keyword>
<dbReference type="GeneID" id="3874664"/>
<dbReference type="InParanoid" id="Q7S1P3"/>
<dbReference type="HOGENOM" id="CLU_026659_0_1_1"/>
<dbReference type="InterPro" id="IPR019378">
    <property type="entry name" value="GDP-Fuc_O-FucTrfase"/>
</dbReference>
<sequence>MIFGLPESTCRPPEHPNMVLSMARSRGVLALMAITSLVTVWLCRLPQLNTDITRGPVLQRHLDLSLPDAPFVGWPLERVCSETSWTPGLVFVCDNNSGGIGNIRNYMLTCLRYAIDAGATGLVMPRIRVRSEKDLSDITSENYQPFTYFFDEPHFRQSLQASCPQITIYDTASDVPNAPAPFKTEEITPKNLGKRGGCDRRDHNKHSGLFASAFANHLRSTAAEFNLAHPPSPEHPRIFRLTWGVQFEWPVFRDGPEFASTFGGLLRFQPDILALGNKVVVHMRRHARQFDADSHSGRFVGYHLRTENDALDFWPDYANQSKAYLARSSQMGYDMKAGYLATGNETEAHKFFSDATVLHGMRVTTKDLLLGDYKEDLAALEKLTWDQQAVVDFIVLLQSDFFLGVSPSSFSMNVALKRHLQAEGLHTRPWRIGGEGDGRSWLMGKYEQFWEDWLFMYEAMWP</sequence>
<dbReference type="OrthoDB" id="20368at2759"/>
<dbReference type="Pfam" id="PF10250">
    <property type="entry name" value="O-FucT"/>
    <property type="match status" value="1"/>
</dbReference>
<dbReference type="AlphaFoldDB" id="Q7S1P3"/>
<keyword evidence="2" id="KW-0294">Fucose metabolism</keyword>
<dbReference type="CDD" id="cd11296">
    <property type="entry name" value="O-FucT_like"/>
    <property type="match status" value="1"/>
</dbReference>
<keyword evidence="5" id="KW-1185">Reference proteome</keyword>
<dbReference type="GO" id="GO:0006004">
    <property type="term" value="P:fucose metabolic process"/>
    <property type="evidence" value="ECO:0007669"/>
    <property type="project" value="UniProtKB-KW"/>
</dbReference>
<dbReference type="EMBL" id="CM002238">
    <property type="protein sequence ID" value="EAA29281.2"/>
    <property type="molecule type" value="Genomic_DNA"/>
</dbReference>
<name>Q7S1P3_NEUCR</name>
<keyword evidence="1" id="KW-0808">Transferase</keyword>
<dbReference type="KEGG" id="ncr:NCU09522"/>
<dbReference type="VEuPathDB" id="FungiDB:NCU09522"/>
<dbReference type="RefSeq" id="XP_958517.2">
    <property type="nucleotide sequence ID" value="XM_953424.2"/>
</dbReference>